<dbReference type="GO" id="GO:0016020">
    <property type="term" value="C:membrane"/>
    <property type="evidence" value="ECO:0007669"/>
    <property type="project" value="InterPro"/>
</dbReference>
<organism evidence="23 24">
    <name type="scientific">Dichotomopilus funicola</name>
    <dbReference type="NCBI Taxonomy" id="1934379"/>
    <lineage>
        <taxon>Eukaryota</taxon>
        <taxon>Fungi</taxon>
        <taxon>Dikarya</taxon>
        <taxon>Ascomycota</taxon>
        <taxon>Pezizomycotina</taxon>
        <taxon>Sordariomycetes</taxon>
        <taxon>Sordariomycetidae</taxon>
        <taxon>Sordariales</taxon>
        <taxon>Chaetomiaceae</taxon>
        <taxon>Dichotomopilus</taxon>
    </lineage>
</organism>
<dbReference type="InterPro" id="IPR050310">
    <property type="entry name" value="VPS10-sortilin"/>
</dbReference>
<dbReference type="SUPFAM" id="SSF110296">
    <property type="entry name" value="Oligoxyloglucan reducing end-specific cellobiohydrolase"/>
    <property type="match status" value="2"/>
</dbReference>
<dbReference type="Proteomes" id="UP001302676">
    <property type="component" value="Unassembled WGS sequence"/>
</dbReference>
<keyword evidence="5 20" id="KW-0812">Transmembrane</keyword>
<protein>
    <recommendedName>
        <fullName evidence="3">Vacuolar protein sorting/targeting protein 10</fullName>
    </recommendedName>
    <alternativeName>
        <fullName evidence="15">Carboxypeptidase Y receptor</fullName>
    </alternativeName>
    <alternativeName>
        <fullName evidence="14 16">Sortilin VPS10</fullName>
    </alternativeName>
    <alternativeName>
        <fullName evidence="17 18">Vacuolar carboxypeptidase Sorting receptor VPS10</fullName>
    </alternativeName>
</protein>
<keyword evidence="6" id="KW-0677">Repeat</keyword>
<dbReference type="GeneID" id="87817926"/>
<keyword evidence="9" id="KW-0333">Golgi apparatus</keyword>
<feature type="transmembrane region" description="Helical" evidence="20">
    <location>
        <begin position="1412"/>
        <end position="1433"/>
    </location>
</feature>
<reference evidence="23" key="1">
    <citation type="journal article" date="2023" name="Mol. Phylogenet. Evol.">
        <title>Genome-scale phylogeny and comparative genomics of the fungal order Sordariales.</title>
        <authorList>
            <person name="Hensen N."/>
            <person name="Bonometti L."/>
            <person name="Westerberg I."/>
            <person name="Brannstrom I.O."/>
            <person name="Guillou S."/>
            <person name="Cros-Aarteil S."/>
            <person name="Calhoun S."/>
            <person name="Haridas S."/>
            <person name="Kuo A."/>
            <person name="Mondo S."/>
            <person name="Pangilinan J."/>
            <person name="Riley R."/>
            <person name="LaButti K."/>
            <person name="Andreopoulos B."/>
            <person name="Lipzen A."/>
            <person name="Chen C."/>
            <person name="Yan M."/>
            <person name="Daum C."/>
            <person name="Ng V."/>
            <person name="Clum A."/>
            <person name="Steindorff A."/>
            <person name="Ohm R.A."/>
            <person name="Martin F."/>
            <person name="Silar P."/>
            <person name="Natvig D.O."/>
            <person name="Lalanne C."/>
            <person name="Gautier V."/>
            <person name="Ament-Velasquez S.L."/>
            <person name="Kruys A."/>
            <person name="Hutchinson M.I."/>
            <person name="Powell A.J."/>
            <person name="Barry K."/>
            <person name="Miller A.N."/>
            <person name="Grigoriev I.V."/>
            <person name="Debuchy R."/>
            <person name="Gladieux P."/>
            <person name="Hiltunen Thoren M."/>
            <person name="Johannesson H."/>
        </authorList>
    </citation>
    <scope>NUCLEOTIDE SEQUENCE</scope>
    <source>
        <strain evidence="23">CBS 141.50</strain>
    </source>
</reference>
<feature type="chain" id="PRO_5043039826" description="Vacuolar protein sorting/targeting protein 10" evidence="21">
    <location>
        <begin position="26"/>
        <end position="1551"/>
    </location>
</feature>
<proteinExistence type="predicted"/>
<feature type="region of interest" description="Disordered" evidence="19">
    <location>
        <begin position="689"/>
        <end position="710"/>
    </location>
</feature>
<evidence type="ECO:0000256" key="16">
    <source>
        <dbReference type="ARBA" id="ARBA00031902"/>
    </source>
</evidence>
<feature type="transmembrane region" description="Helical" evidence="20">
    <location>
        <begin position="1470"/>
        <end position="1491"/>
    </location>
</feature>
<evidence type="ECO:0000256" key="10">
    <source>
        <dbReference type="ARBA" id="ARBA00023136"/>
    </source>
</evidence>
<dbReference type="SMART" id="SM00602">
    <property type="entry name" value="VPS10"/>
    <property type="match status" value="2"/>
</dbReference>
<keyword evidence="10 20" id="KW-0472">Membrane</keyword>
<evidence type="ECO:0000256" key="19">
    <source>
        <dbReference type="SAM" id="MobiDB-lite"/>
    </source>
</evidence>
<keyword evidence="21" id="KW-0732">Signal</keyword>
<comment type="caution">
    <text evidence="23">The sequence shown here is derived from an EMBL/GenBank/DDBJ whole genome shotgun (WGS) entry which is preliminary data.</text>
</comment>
<dbReference type="PANTHER" id="PTHR12106:SF27">
    <property type="entry name" value="SORTILIN-RELATED RECEPTOR"/>
    <property type="match status" value="1"/>
</dbReference>
<keyword evidence="12" id="KW-0325">Glycoprotein</keyword>
<evidence type="ECO:0000256" key="6">
    <source>
        <dbReference type="ARBA" id="ARBA00022737"/>
    </source>
</evidence>
<keyword evidence="7" id="KW-0653">Protein transport</keyword>
<comment type="function">
    <text evidence="13">Functions as a sorting receptor in the Golgi compartment required for the intracellular sorting and delivery of soluble vacuolar proteins, like carboxypeptidase Y (CPY) and proteinase A. Executes multiple rounds of sorting by cycling between the late Golgi and a prevacuolar endosome-like compartment.</text>
</comment>
<dbReference type="InterPro" id="IPR031777">
    <property type="entry name" value="Sortilin_C"/>
</dbReference>
<evidence type="ECO:0000256" key="17">
    <source>
        <dbReference type="ARBA" id="ARBA00032705"/>
    </source>
</evidence>
<dbReference type="GO" id="GO:0006896">
    <property type="term" value="P:Golgi to vacuole transport"/>
    <property type="evidence" value="ECO:0007669"/>
    <property type="project" value="TreeGrafter"/>
</dbReference>
<evidence type="ECO:0000256" key="8">
    <source>
        <dbReference type="ARBA" id="ARBA00022989"/>
    </source>
</evidence>
<evidence type="ECO:0000256" key="12">
    <source>
        <dbReference type="ARBA" id="ARBA00023180"/>
    </source>
</evidence>
<dbReference type="FunFam" id="3.30.60.270:FF:000005">
    <property type="entry name" value="Sortilin"/>
    <property type="match status" value="2"/>
</dbReference>
<dbReference type="InterPro" id="IPR006581">
    <property type="entry name" value="VPS10"/>
</dbReference>
<reference evidence="23" key="2">
    <citation type="submission" date="2023-05" db="EMBL/GenBank/DDBJ databases">
        <authorList>
            <consortium name="Lawrence Berkeley National Laboratory"/>
            <person name="Steindorff A."/>
            <person name="Hensen N."/>
            <person name="Bonometti L."/>
            <person name="Westerberg I."/>
            <person name="Brannstrom I.O."/>
            <person name="Guillou S."/>
            <person name="Cros-Aarteil S."/>
            <person name="Calhoun S."/>
            <person name="Haridas S."/>
            <person name="Kuo A."/>
            <person name="Mondo S."/>
            <person name="Pangilinan J."/>
            <person name="Riley R."/>
            <person name="Labutti K."/>
            <person name="Andreopoulos B."/>
            <person name="Lipzen A."/>
            <person name="Chen C."/>
            <person name="Yanf M."/>
            <person name="Daum C."/>
            <person name="Ng V."/>
            <person name="Clum A."/>
            <person name="Ohm R."/>
            <person name="Martin F."/>
            <person name="Silar P."/>
            <person name="Natvig D."/>
            <person name="Lalanne C."/>
            <person name="Gautier V."/>
            <person name="Ament-Velasquez S.L."/>
            <person name="Kruys A."/>
            <person name="Hutchinson M.I."/>
            <person name="Powell A.J."/>
            <person name="Barry K."/>
            <person name="Miller A.N."/>
            <person name="Grigoriev I.V."/>
            <person name="Debuchy R."/>
            <person name="Gladieux P."/>
            <person name="Thoren M.H."/>
            <person name="Johannesson H."/>
        </authorList>
    </citation>
    <scope>NUCLEOTIDE SEQUENCE</scope>
    <source>
        <strain evidence="23">CBS 141.50</strain>
    </source>
</reference>
<dbReference type="CDD" id="cd15482">
    <property type="entry name" value="Sialidase_non-viral"/>
    <property type="match status" value="1"/>
</dbReference>
<evidence type="ECO:0000256" key="1">
    <source>
        <dbReference type="ARBA" id="ARBA00004166"/>
    </source>
</evidence>
<dbReference type="Gene3D" id="2.10.70.80">
    <property type="match status" value="2"/>
</dbReference>
<evidence type="ECO:0000256" key="21">
    <source>
        <dbReference type="SAM" id="SignalP"/>
    </source>
</evidence>
<evidence type="ECO:0000256" key="7">
    <source>
        <dbReference type="ARBA" id="ARBA00022927"/>
    </source>
</evidence>
<evidence type="ECO:0000256" key="14">
    <source>
        <dbReference type="ARBA" id="ARBA00031250"/>
    </source>
</evidence>
<keyword evidence="4" id="KW-0813">Transport</keyword>
<dbReference type="EMBL" id="MU853601">
    <property type="protein sequence ID" value="KAK4142142.1"/>
    <property type="molecule type" value="Genomic_DNA"/>
</dbReference>
<evidence type="ECO:0000256" key="3">
    <source>
        <dbReference type="ARBA" id="ARBA00015369"/>
    </source>
</evidence>
<dbReference type="Gene3D" id="3.30.60.270">
    <property type="match status" value="2"/>
</dbReference>
<evidence type="ECO:0000313" key="23">
    <source>
        <dbReference type="EMBL" id="KAK4142142.1"/>
    </source>
</evidence>
<evidence type="ECO:0000256" key="9">
    <source>
        <dbReference type="ARBA" id="ARBA00023034"/>
    </source>
</evidence>
<feature type="domain" description="VPS10" evidence="22">
    <location>
        <begin position="50"/>
        <end position="695"/>
    </location>
</feature>
<dbReference type="Pfam" id="PF15902">
    <property type="entry name" value="Sortilin-Vps10"/>
    <property type="match status" value="2"/>
</dbReference>
<evidence type="ECO:0000256" key="5">
    <source>
        <dbReference type="ARBA" id="ARBA00022692"/>
    </source>
</evidence>
<dbReference type="Gene3D" id="2.130.10.10">
    <property type="entry name" value="YVTN repeat-like/Quinoprotein amine dehydrogenase"/>
    <property type="match status" value="2"/>
</dbReference>
<accession>A0AAN6UZL3</accession>
<dbReference type="RefSeq" id="XP_062635513.1">
    <property type="nucleotide sequence ID" value="XM_062781313.1"/>
</dbReference>
<evidence type="ECO:0000259" key="22">
    <source>
        <dbReference type="SMART" id="SM00602"/>
    </source>
</evidence>
<sequence length="1551" mass="173071">MRVWGALRAVALLATALGAAPLAAAKKHDQPSFHVEKFDNMPKNLHYFSDSDIVMFQDTYANNVYRSHDHGTKWDRIDAVPEGKAWLLYMHEFDSSRAYILTEGTTHYRTSDRGKSWQEFNSGAEMSMFRGDILQFHADDPDRILFNGMICEGILCQEVTLYTTDGFKSTAKELRRNTDGCWWAKSSDLFTTGADDLDRNRVLCVVRDSFSPFKQDQRLVISDNFFQPTSDSADTQEFEPNLDMDKPVPGVVNVAVVKKYLLVATSSANTDEMALFVTDDTKKWHRAVFPDTHDGHDHRVLQEAYTVLESTNYSIQIDVMTTRPSNPMGILFTSNSNGTFFTENLPHTNRNHHGHVDFEKVAGIQGIFLVNKVDNWEEVASEGGARKKVVSEITFDDGRTFQSVTAEGKRIHLHSVTQLNNVGRVFSSPAPGLLMAVGNRGDHLKDYWDDGNLYVSDDAGMTWVKALDGPHKYEFGDQGSILVAVRDAKENADVSEINYSLDHGLTWKQQALPDKLKIRPYILTTTQESASLKFLLIGTTDSSKSGSWRVISIDFDGLHEDTCKKGDMEEWSARVDDDGKPTCLMGHTQSFSRRKKKANCFIKEEFKHAESKMENCKCTEADYECDFNFVREDGKCVAKGPVIPPEGACRDASKPDDTFRGTSGYRKIPGNTCEATPELDEKYKDIERPCSDAAGAPGGGGKTPSTPATDKVEQVEKVFEDDEAWDMWEKHYLERGESSSTEGETIIMRGRTRSKVGRIHITDDHGKTWRSPKELAEETILYIVPHLYFKDMVYFVTTGKKILYSADRGRTFHSFKAPNEPSAEVFPLSFHADKKHWLLWMGNRCESSSECYGVASWSKDGGDHWQTAGRSVRRCEFTGSSTYRGYADRKAEQILCLKHEGEERDSPLTLVATDDWFDTEAVREQHVKEFATMAEFIVVATENRENKTLRASASLDGVTFADAQFPHGFDIPHQHIYTVLDSSTHAVNLFVATEMRDRDCELGTILKSNSNGTSYVVSVRDVNCDQDSYVDFDKIAGLEGVALVNVVANAAARRDGKGEDSSDPKKLHTKITHNDGAQWAYLPTPRHDDFGQFPCQSSASTGDDKCALHLHGYTERRVRGKTYSSESAVGIMFAWGNVGDSLGPRKDSDTFMTTDAGVSWKRVKKGQWTWAIGDQGGVIVLVQTTPVAQQKTKTLSYSLDAGQTWQDHQFVEGDGGEAEVWDITTLRSGGSRNFLLWGQDARGRPFTTNIDFSGFSERVCELDQEDAGKSDYDVWSPSHPMQEDGCLFGHVAQYLRKKHDRKCWNDFRLQPLYGKQNCTCSREDFECDYNYELDAFGQCSLVPGLSPKDPLVWCAEHPDEIEYHEPTGYRRIPLTTCVNGVQFDRSDDPSTAHFCPNHEDEFNRKHSGLSGVGLFFAVTIPFALAAAAGWYVWRNWSGKFGQIRLGGNGSGGSAAGGVFETDQPWVRYPIIVVSAVAAVVVALPVVAGAAWRGVRGLFGGSPDGRGRWSRLGGGGAGSRFTTRDSFARGGDYTVVDEDEGELLGEESDEEA</sequence>
<keyword evidence="11" id="KW-0675">Receptor</keyword>
<evidence type="ECO:0000313" key="24">
    <source>
        <dbReference type="Proteomes" id="UP001302676"/>
    </source>
</evidence>
<dbReference type="PANTHER" id="PTHR12106">
    <property type="entry name" value="SORTILIN RELATED"/>
    <property type="match status" value="1"/>
</dbReference>
<dbReference type="GO" id="GO:0006623">
    <property type="term" value="P:protein targeting to vacuole"/>
    <property type="evidence" value="ECO:0007669"/>
    <property type="project" value="TreeGrafter"/>
</dbReference>
<evidence type="ECO:0000256" key="4">
    <source>
        <dbReference type="ARBA" id="ARBA00022448"/>
    </source>
</evidence>
<dbReference type="InterPro" id="IPR031778">
    <property type="entry name" value="Sortilin_N"/>
</dbReference>
<evidence type="ECO:0000256" key="2">
    <source>
        <dbReference type="ARBA" id="ARBA00004488"/>
    </source>
</evidence>
<name>A0AAN6UZL3_9PEZI</name>
<gene>
    <name evidence="23" type="ORF">C8A04DRAFT_30257</name>
</gene>
<evidence type="ECO:0000256" key="18">
    <source>
        <dbReference type="ARBA" id="ARBA00032910"/>
    </source>
</evidence>
<evidence type="ECO:0000256" key="20">
    <source>
        <dbReference type="SAM" id="Phobius"/>
    </source>
</evidence>
<evidence type="ECO:0000256" key="15">
    <source>
        <dbReference type="ARBA" id="ARBA00031354"/>
    </source>
</evidence>
<evidence type="ECO:0000256" key="13">
    <source>
        <dbReference type="ARBA" id="ARBA00025569"/>
    </source>
</evidence>
<dbReference type="GO" id="GO:0005794">
    <property type="term" value="C:Golgi apparatus"/>
    <property type="evidence" value="ECO:0007669"/>
    <property type="project" value="UniProtKB-SubCell"/>
</dbReference>
<keyword evidence="8 20" id="KW-1133">Transmembrane helix</keyword>
<dbReference type="GO" id="GO:0005829">
    <property type="term" value="C:cytosol"/>
    <property type="evidence" value="ECO:0007669"/>
    <property type="project" value="GOC"/>
</dbReference>
<dbReference type="Pfam" id="PF15901">
    <property type="entry name" value="Sortilin_C"/>
    <property type="match status" value="2"/>
</dbReference>
<evidence type="ECO:0000256" key="11">
    <source>
        <dbReference type="ARBA" id="ARBA00023170"/>
    </source>
</evidence>
<comment type="subcellular location">
    <subcellularLocation>
        <location evidence="1">Golgi apparatus</location>
        <location evidence="1">trans-Golgi network membrane</location>
        <topology evidence="1">Multi-pass membrane protein</topology>
    </subcellularLocation>
    <subcellularLocation>
        <location evidence="2">Prevacuolar compartment membrane</location>
        <topology evidence="2">Multi-pass membrane protein</topology>
    </subcellularLocation>
</comment>
<feature type="domain" description="VPS10" evidence="22">
    <location>
        <begin position="744"/>
        <end position="1400"/>
    </location>
</feature>
<dbReference type="GO" id="GO:0006895">
    <property type="term" value="P:Golgi to endosome transport"/>
    <property type="evidence" value="ECO:0007669"/>
    <property type="project" value="TreeGrafter"/>
</dbReference>
<dbReference type="InterPro" id="IPR015943">
    <property type="entry name" value="WD40/YVTN_repeat-like_dom_sf"/>
</dbReference>
<feature type="signal peptide" evidence="21">
    <location>
        <begin position="1"/>
        <end position="25"/>
    </location>
</feature>
<keyword evidence="24" id="KW-1185">Reference proteome</keyword>